<evidence type="ECO:0000313" key="2">
    <source>
        <dbReference type="EMBL" id="KRO71098.1"/>
    </source>
</evidence>
<name>A0A0R2SF08_9GAMM</name>
<feature type="transmembrane region" description="Helical" evidence="1">
    <location>
        <begin position="275"/>
        <end position="292"/>
    </location>
</feature>
<comment type="caution">
    <text evidence="2">The sequence shown here is derived from an EMBL/GenBank/DDBJ whole genome shotgun (WGS) entry which is preliminary data.</text>
</comment>
<protein>
    <submittedName>
        <fullName evidence="2">Uncharacterized protein</fullName>
    </submittedName>
</protein>
<dbReference type="AlphaFoldDB" id="A0A0R2SF08"/>
<reference evidence="2 3" key="1">
    <citation type="submission" date="2015-10" db="EMBL/GenBank/DDBJ databases">
        <title>Metagenome-Assembled Genomes uncover a global brackish microbiome.</title>
        <authorList>
            <person name="Hugerth L.W."/>
            <person name="Larsson J."/>
            <person name="Alneberg J."/>
            <person name="Lindh M.V."/>
            <person name="Legrand C."/>
            <person name="Pinhassi J."/>
            <person name="Andersson A.F."/>
        </authorList>
    </citation>
    <scope>NUCLEOTIDE SEQUENCE [LARGE SCALE GENOMIC DNA]</scope>
    <source>
        <strain evidence="2">BACL4 MAG-120507-bin80</strain>
    </source>
</reference>
<accession>A0A0R2SF08</accession>
<sequence>MQGKSRQRELVTGIKRDFDDNIRPEGFYLTKRDHRLVRRLIQHLHSPTPFGFIHAENSKFAEYYFELTVSRLHLMGKNSLISFESLKKRRLIDLLNTEIEGLSLENVSLPGGRDEGRKIVLVPYYAELSAEDWQDIETLCLELPGSNIGLLCGADPGEKSILNSERLARDVRTLHIHFGAPRPRERLMLSAVARSSMRYNHILDILKQLDVYETNTSDRTKVSDVKSDESVNMALFDGYLETAKEALVIDQEAIPTSELPLEEGKNFFGRHLGKGFLAVLVVAMGAAVFWALTKI</sequence>
<evidence type="ECO:0000256" key="1">
    <source>
        <dbReference type="SAM" id="Phobius"/>
    </source>
</evidence>
<keyword evidence="1" id="KW-0812">Transmembrane</keyword>
<keyword evidence="1" id="KW-1133">Transmembrane helix</keyword>
<dbReference type="Proteomes" id="UP000051934">
    <property type="component" value="Unassembled WGS sequence"/>
</dbReference>
<dbReference type="EMBL" id="LIBB01000240">
    <property type="protein sequence ID" value="KRO71098.1"/>
    <property type="molecule type" value="Genomic_DNA"/>
</dbReference>
<proteinExistence type="predicted"/>
<keyword evidence="1" id="KW-0472">Membrane</keyword>
<evidence type="ECO:0000313" key="3">
    <source>
        <dbReference type="Proteomes" id="UP000051934"/>
    </source>
</evidence>
<gene>
    <name evidence="2" type="ORF">ABR69_01525</name>
</gene>
<organism evidence="2 3">
    <name type="scientific">OM182 bacterium BACL3 MAG-120507-bin80</name>
    <dbReference type="NCBI Taxonomy" id="1655577"/>
    <lineage>
        <taxon>Bacteria</taxon>
        <taxon>Pseudomonadati</taxon>
        <taxon>Pseudomonadota</taxon>
        <taxon>Gammaproteobacteria</taxon>
        <taxon>OMG group</taxon>
        <taxon>OM182 clade</taxon>
    </lineage>
</organism>